<proteinExistence type="predicted"/>
<sequence>MWGTLHILITTFPTLEETEIILNSISSANTREHKEIEPKRKQTKLQHYSGLTELVGKFHKTMELIIEKERKKPQVKQTRKTKGYPNKDGPSFFYPPKNYRLTPISIPKDLELSEKQRKQLDREMSKGIVRFFLRLSNDAQKLEEKTKKNHRMDNKESQLMKQMTMETKTDSSSQSNPSASLAETIDSERMIVGHSCKPPSTKKRTSRSILQTFANIILHNVNGSGVFGGNVFNMQLNIKKIVSLNLQKMNCFKQPVPNKNQEMKIFHNTRVNQPQVPYTPELDQIKGKVVVSKQEKQPANDHNARNKDSTPITTQKQSPIPRMTSRISWTEQERKEERCEGRDLEDREINNDNEEILNKNGGQTARYLEQWETINMIDFSKNDLISN</sequence>
<reference evidence="2 3" key="1">
    <citation type="submission" date="2019-03" db="EMBL/GenBank/DDBJ databases">
        <title>Single cell metagenomics reveals metabolic interactions within the superorganism composed of flagellate Streblomastix strix and complex community of Bacteroidetes bacteria on its surface.</title>
        <authorList>
            <person name="Treitli S.C."/>
            <person name="Kolisko M."/>
            <person name="Husnik F."/>
            <person name="Keeling P."/>
            <person name="Hampl V."/>
        </authorList>
    </citation>
    <scope>NUCLEOTIDE SEQUENCE [LARGE SCALE GENOMIC DNA]</scope>
    <source>
        <strain evidence="2">ST1C</strain>
    </source>
</reference>
<protein>
    <submittedName>
        <fullName evidence="2">Uncharacterized protein</fullName>
    </submittedName>
</protein>
<evidence type="ECO:0000256" key="1">
    <source>
        <dbReference type="SAM" id="MobiDB-lite"/>
    </source>
</evidence>
<feature type="compositionally biased region" description="Basic residues" evidence="1">
    <location>
        <begin position="73"/>
        <end position="82"/>
    </location>
</feature>
<dbReference type="Proteomes" id="UP000324800">
    <property type="component" value="Unassembled WGS sequence"/>
</dbReference>
<evidence type="ECO:0000313" key="2">
    <source>
        <dbReference type="EMBL" id="KAA6372583.1"/>
    </source>
</evidence>
<evidence type="ECO:0000313" key="3">
    <source>
        <dbReference type="Proteomes" id="UP000324800"/>
    </source>
</evidence>
<feature type="region of interest" description="Disordered" evidence="1">
    <location>
        <begin position="291"/>
        <end position="347"/>
    </location>
</feature>
<name>A0A5J4UQK1_9EUKA</name>
<accession>A0A5J4UQK1</accession>
<feature type="compositionally biased region" description="Polar residues" evidence="1">
    <location>
        <begin position="309"/>
        <end position="318"/>
    </location>
</feature>
<feature type="compositionally biased region" description="Basic and acidic residues" evidence="1">
    <location>
        <begin position="293"/>
        <end position="308"/>
    </location>
</feature>
<dbReference type="EMBL" id="SNRW01013471">
    <property type="protein sequence ID" value="KAA6372583.1"/>
    <property type="molecule type" value="Genomic_DNA"/>
</dbReference>
<gene>
    <name evidence="2" type="ORF">EZS28_031890</name>
</gene>
<feature type="region of interest" description="Disordered" evidence="1">
    <location>
        <begin position="72"/>
        <end position="92"/>
    </location>
</feature>
<feature type="compositionally biased region" description="Basic and acidic residues" evidence="1">
    <location>
        <begin position="331"/>
        <end position="347"/>
    </location>
</feature>
<comment type="caution">
    <text evidence="2">The sequence shown here is derived from an EMBL/GenBank/DDBJ whole genome shotgun (WGS) entry which is preliminary data.</text>
</comment>
<organism evidence="2 3">
    <name type="scientific">Streblomastix strix</name>
    <dbReference type="NCBI Taxonomy" id="222440"/>
    <lineage>
        <taxon>Eukaryota</taxon>
        <taxon>Metamonada</taxon>
        <taxon>Preaxostyla</taxon>
        <taxon>Oxymonadida</taxon>
        <taxon>Streblomastigidae</taxon>
        <taxon>Streblomastix</taxon>
    </lineage>
</organism>
<dbReference type="AlphaFoldDB" id="A0A5J4UQK1"/>